<dbReference type="RefSeq" id="XP_062789947.1">
    <property type="nucleotide sequence ID" value="XM_062933896.1"/>
</dbReference>
<gene>
    <name evidence="2" type="ORF">IL334_002150</name>
</gene>
<evidence type="ECO:0000313" key="3">
    <source>
        <dbReference type="Proteomes" id="UP001329825"/>
    </source>
</evidence>
<dbReference type="GeneID" id="87954281"/>
<dbReference type="Proteomes" id="UP001329825">
    <property type="component" value="Chromosome 2"/>
</dbReference>
<reference evidence="2 3" key="1">
    <citation type="submission" date="2024-01" db="EMBL/GenBank/DDBJ databases">
        <title>Comparative genomics of Cryptococcus and Kwoniella reveals pathogenesis evolution and contrasting modes of karyotype evolution via chromosome fusion or intercentromeric recombination.</title>
        <authorList>
            <person name="Coelho M.A."/>
            <person name="David-Palma M."/>
            <person name="Shea T."/>
            <person name="Bowers K."/>
            <person name="McGinley-Smith S."/>
            <person name="Mohammad A.W."/>
            <person name="Gnirke A."/>
            <person name="Yurkov A.M."/>
            <person name="Nowrousian M."/>
            <person name="Sun S."/>
            <person name="Cuomo C.A."/>
            <person name="Heitman J."/>
        </authorList>
    </citation>
    <scope>NUCLEOTIDE SEQUENCE [LARGE SCALE GENOMIC DNA]</scope>
    <source>
        <strain evidence="2">CBS 11374</strain>
    </source>
</reference>
<protein>
    <submittedName>
        <fullName evidence="2">Uncharacterized protein</fullName>
    </submittedName>
</protein>
<feature type="region of interest" description="Disordered" evidence="1">
    <location>
        <begin position="1"/>
        <end position="30"/>
    </location>
</feature>
<evidence type="ECO:0000313" key="2">
    <source>
        <dbReference type="EMBL" id="WRT65207.1"/>
    </source>
</evidence>
<keyword evidence="3" id="KW-1185">Reference proteome</keyword>
<sequence length="275" mass="31133">MNVPEDDDFQASLTPPPDYHDSQSPPDYLRTVPAKPSVIYVRPRPYSAYSPFVRQTAPNPSETCDTFSHCGSSPAAVSDVTRFEHYLQNDLQVYLSKIWSGSISSSNLPAGFISHAKNKCNDWSLFYCETCKGTLASENTLKTLNEIEKEITENGYDGCLIYSDPTKTQTARRRSSSSFSNIWSRREANTDVIESTPQITSRLYLKYCDNNHHMTTLRSTAQKLDTFRNDMLSSGRPDAEKLVKNEMDRCKFSSKYVTQQVLDEMISCETIHPDA</sequence>
<organism evidence="2 3">
    <name type="scientific">Kwoniella shivajii</name>
    <dbReference type="NCBI Taxonomy" id="564305"/>
    <lineage>
        <taxon>Eukaryota</taxon>
        <taxon>Fungi</taxon>
        <taxon>Dikarya</taxon>
        <taxon>Basidiomycota</taxon>
        <taxon>Agaricomycotina</taxon>
        <taxon>Tremellomycetes</taxon>
        <taxon>Tremellales</taxon>
        <taxon>Cryptococcaceae</taxon>
        <taxon>Kwoniella</taxon>
    </lineage>
</organism>
<evidence type="ECO:0000256" key="1">
    <source>
        <dbReference type="SAM" id="MobiDB-lite"/>
    </source>
</evidence>
<dbReference type="EMBL" id="CP141882">
    <property type="protein sequence ID" value="WRT65207.1"/>
    <property type="molecule type" value="Genomic_DNA"/>
</dbReference>
<proteinExistence type="predicted"/>
<accession>A0ABZ1CV23</accession>
<name>A0ABZ1CV23_9TREE</name>